<proteinExistence type="predicted"/>
<evidence type="ECO:0000256" key="1">
    <source>
        <dbReference type="SAM" id="MobiDB-lite"/>
    </source>
</evidence>
<sequence length="96" mass="10482">MWILSVAEILTTRLACLRRVYALGSGLPERHDKSVIMPHREGPWRGEVVAGGLHEHPGATRTAGTSSKKPQEDDNNDLMPRTPAGGGRTVAARQRM</sequence>
<comment type="caution">
    <text evidence="2">The sequence shown here is derived from an EMBL/GenBank/DDBJ whole genome shotgun (WGS) entry which is preliminary data.</text>
</comment>
<dbReference type="AlphaFoldDB" id="A0A5B7GSZ2"/>
<dbReference type="Proteomes" id="UP000324222">
    <property type="component" value="Unassembled WGS sequence"/>
</dbReference>
<organism evidence="2 3">
    <name type="scientific">Portunus trituberculatus</name>
    <name type="common">Swimming crab</name>
    <name type="synonym">Neptunus trituberculatus</name>
    <dbReference type="NCBI Taxonomy" id="210409"/>
    <lineage>
        <taxon>Eukaryota</taxon>
        <taxon>Metazoa</taxon>
        <taxon>Ecdysozoa</taxon>
        <taxon>Arthropoda</taxon>
        <taxon>Crustacea</taxon>
        <taxon>Multicrustacea</taxon>
        <taxon>Malacostraca</taxon>
        <taxon>Eumalacostraca</taxon>
        <taxon>Eucarida</taxon>
        <taxon>Decapoda</taxon>
        <taxon>Pleocyemata</taxon>
        <taxon>Brachyura</taxon>
        <taxon>Eubrachyura</taxon>
        <taxon>Portunoidea</taxon>
        <taxon>Portunidae</taxon>
        <taxon>Portuninae</taxon>
        <taxon>Portunus</taxon>
    </lineage>
</organism>
<feature type="region of interest" description="Disordered" evidence="1">
    <location>
        <begin position="49"/>
        <end position="96"/>
    </location>
</feature>
<keyword evidence="3" id="KW-1185">Reference proteome</keyword>
<gene>
    <name evidence="2" type="ORF">E2C01_053698</name>
</gene>
<accession>A0A5B7GSZ2</accession>
<reference evidence="2 3" key="1">
    <citation type="submission" date="2019-05" db="EMBL/GenBank/DDBJ databases">
        <title>Another draft genome of Portunus trituberculatus and its Hox gene families provides insights of decapod evolution.</title>
        <authorList>
            <person name="Jeong J.-H."/>
            <person name="Song I."/>
            <person name="Kim S."/>
            <person name="Choi T."/>
            <person name="Kim D."/>
            <person name="Ryu S."/>
            <person name="Kim W."/>
        </authorList>
    </citation>
    <scope>NUCLEOTIDE SEQUENCE [LARGE SCALE GENOMIC DNA]</scope>
    <source>
        <tissue evidence="2">Muscle</tissue>
    </source>
</reference>
<dbReference type="EMBL" id="VSRR010016776">
    <property type="protein sequence ID" value="MPC59674.1"/>
    <property type="molecule type" value="Genomic_DNA"/>
</dbReference>
<evidence type="ECO:0000313" key="2">
    <source>
        <dbReference type="EMBL" id="MPC59674.1"/>
    </source>
</evidence>
<name>A0A5B7GSZ2_PORTR</name>
<protein>
    <submittedName>
        <fullName evidence="2">Uncharacterized protein</fullName>
    </submittedName>
</protein>
<evidence type="ECO:0000313" key="3">
    <source>
        <dbReference type="Proteomes" id="UP000324222"/>
    </source>
</evidence>